<keyword evidence="3" id="KW-1185">Reference proteome</keyword>
<evidence type="ECO:0000313" key="3">
    <source>
        <dbReference type="Proteomes" id="UP000789759"/>
    </source>
</evidence>
<gene>
    <name evidence="2" type="ORF">CPELLU_LOCUS3644</name>
</gene>
<feature type="compositionally biased region" description="Polar residues" evidence="1">
    <location>
        <begin position="256"/>
        <end position="271"/>
    </location>
</feature>
<evidence type="ECO:0000313" key="2">
    <source>
        <dbReference type="EMBL" id="CAG8526582.1"/>
    </source>
</evidence>
<accession>A0A9N9AEX6</accession>
<name>A0A9N9AEX6_9GLOM</name>
<reference evidence="2" key="1">
    <citation type="submission" date="2021-06" db="EMBL/GenBank/DDBJ databases">
        <authorList>
            <person name="Kallberg Y."/>
            <person name="Tangrot J."/>
            <person name="Rosling A."/>
        </authorList>
    </citation>
    <scope>NUCLEOTIDE SEQUENCE</scope>
    <source>
        <strain evidence="2">FL966</strain>
    </source>
</reference>
<proteinExistence type="predicted"/>
<evidence type="ECO:0000256" key="1">
    <source>
        <dbReference type="SAM" id="MobiDB-lite"/>
    </source>
</evidence>
<dbReference type="InterPro" id="IPR004354">
    <property type="entry name" value="Meiotic_Rec114"/>
</dbReference>
<protein>
    <submittedName>
        <fullName evidence="2">7483_t:CDS:1</fullName>
    </submittedName>
</protein>
<dbReference type="Pfam" id="PF03525">
    <property type="entry name" value="Meiotic_rec114"/>
    <property type="match status" value="1"/>
</dbReference>
<comment type="caution">
    <text evidence="2">The sequence shown here is derived from an EMBL/GenBank/DDBJ whole genome shotgun (WGS) entry which is preliminary data.</text>
</comment>
<dbReference type="Proteomes" id="UP000789759">
    <property type="component" value="Unassembled WGS sequence"/>
</dbReference>
<dbReference type="OrthoDB" id="2420749at2759"/>
<dbReference type="EMBL" id="CAJVQA010001799">
    <property type="protein sequence ID" value="CAG8526582.1"/>
    <property type="molecule type" value="Genomic_DNA"/>
</dbReference>
<dbReference type="GO" id="GO:0007131">
    <property type="term" value="P:reciprocal meiotic recombination"/>
    <property type="evidence" value="ECO:0007669"/>
    <property type="project" value="InterPro"/>
</dbReference>
<feature type="region of interest" description="Disordered" evidence="1">
    <location>
        <begin position="254"/>
        <end position="297"/>
    </location>
</feature>
<feature type="compositionally biased region" description="Low complexity" evidence="1">
    <location>
        <begin position="282"/>
        <end position="297"/>
    </location>
</feature>
<organism evidence="2 3">
    <name type="scientific">Cetraspora pellucida</name>
    <dbReference type="NCBI Taxonomy" id="1433469"/>
    <lineage>
        <taxon>Eukaryota</taxon>
        <taxon>Fungi</taxon>
        <taxon>Fungi incertae sedis</taxon>
        <taxon>Mucoromycota</taxon>
        <taxon>Glomeromycotina</taxon>
        <taxon>Glomeromycetes</taxon>
        <taxon>Diversisporales</taxon>
        <taxon>Gigasporaceae</taxon>
        <taxon>Cetraspora</taxon>
    </lineage>
</organism>
<sequence length="346" mass="39406">MSGQEPPKIPQLVGVFQNVKIKSAQNDSDNQEFLPSELKDLYKKLNPRMKREYNGFSNEGKISFLKAIKSEREKSRHEPFRYELEKYSRSYSSTSATSNQWTHISRPNVFVFLENMFPAGVIVAGVGEPMLKVIADQNTLLECLNVSYRHANILKAKALLRSPTIGIRYNYSIIDRSGVTTTQETRKFQLRFKTNEDFESCAGIIGRYISCKPILGNDSNVPSSANNNELGISNQTQILSKVQTPFNNVGIMHQQMARSQREQSVTLTTRQESSHKDYNIPDSSSRSSTSSNDMNSSQKVVNIVNTVKTHDHSFSLPSDDEELQAWIMNILKDPEYQEWKNYGKRD</sequence>
<dbReference type="AlphaFoldDB" id="A0A9N9AEX6"/>